<dbReference type="Gene3D" id="3.90.226.10">
    <property type="entry name" value="2-enoyl-CoA Hydratase, Chain A, domain 1"/>
    <property type="match status" value="1"/>
</dbReference>
<dbReference type="OrthoDB" id="5289056at2"/>
<evidence type="ECO:0000256" key="1">
    <source>
        <dbReference type="ARBA" id="ARBA00004141"/>
    </source>
</evidence>
<keyword evidence="12" id="KW-1185">Reference proteome</keyword>
<gene>
    <name evidence="11" type="ORF">EV659_107136</name>
</gene>
<evidence type="ECO:0000259" key="8">
    <source>
        <dbReference type="Pfam" id="PF01957"/>
    </source>
</evidence>
<evidence type="ECO:0000256" key="4">
    <source>
        <dbReference type="ARBA" id="ARBA00023136"/>
    </source>
</evidence>
<proteinExistence type="predicted"/>
<dbReference type="InterPro" id="IPR056739">
    <property type="entry name" value="NfeD_membrane"/>
</dbReference>
<feature type="compositionally biased region" description="Pro residues" evidence="5">
    <location>
        <begin position="148"/>
        <end position="171"/>
    </location>
</feature>
<protein>
    <submittedName>
        <fullName evidence="11">Membrane-bound serine protease (ClpP class)</fullName>
    </submittedName>
</protein>
<dbReference type="GO" id="GO:0008233">
    <property type="term" value="F:peptidase activity"/>
    <property type="evidence" value="ECO:0007669"/>
    <property type="project" value="UniProtKB-KW"/>
</dbReference>
<feature type="region of interest" description="Disordered" evidence="5">
    <location>
        <begin position="139"/>
        <end position="224"/>
    </location>
</feature>
<keyword evidence="7" id="KW-0732">Signal</keyword>
<evidence type="ECO:0000256" key="6">
    <source>
        <dbReference type="SAM" id="Phobius"/>
    </source>
</evidence>
<organism evidence="11 12">
    <name type="scientific">Rhodothalassium salexigens DSM 2132</name>
    <dbReference type="NCBI Taxonomy" id="1188247"/>
    <lineage>
        <taxon>Bacteria</taxon>
        <taxon>Pseudomonadati</taxon>
        <taxon>Pseudomonadota</taxon>
        <taxon>Alphaproteobacteria</taxon>
        <taxon>Rhodothalassiales</taxon>
        <taxon>Rhodothalassiaceae</taxon>
        <taxon>Rhodothalassium</taxon>
    </lineage>
</organism>
<evidence type="ECO:0000313" key="12">
    <source>
        <dbReference type="Proteomes" id="UP000295399"/>
    </source>
</evidence>
<keyword evidence="3 6" id="KW-1133">Transmembrane helix</keyword>
<feature type="chain" id="PRO_5020861820" evidence="7">
    <location>
        <begin position="22"/>
        <end position="518"/>
    </location>
</feature>
<sequence>MERFRFVLLILLLALTARAVAQGERQSAQPSAGMRGDGRPVLLTEVSGAIGPATAKQIADAIDAAETRNAPALVLKLNTPGGLVTSTREIIMAILDSDVPVIGYVAPSGAHAASAGTYILLATHAAAMAPATNIGAATPVQMGGNNPLPGPRPAPADPAPPQDAEPSPKPPAETAEDTDPATGNAPDRAPGSATDAAPETGREAGGETGRETGRAPAPRRGDALEAKRVNDAVAFIRGLAELRGRNADWAEAAVREAATLTAEAARAQNVIDTVAASVPALLTALDGRTVSVKGADRRLSLAGRAVERVEPSLTTRALGVLANPNVAFILMLIGVYGLIFEFSNPGTIGPGVVGAIALVLGLYALNQLPLDYAGLALVGLGIAFMVAEAVSPSFGILGLGGLAGFIIGAAMLVDTDQPAYQLSWAVILTSAAVTGGLLMLILSFAVRSFRVPVRTGRQGLLGATAAVMDWQGERGHVWIDGARWRAQLAPGQSPPAPGGRVRVAGLDGLTLTVETAET</sequence>
<keyword evidence="11" id="KW-0378">Hydrolase</keyword>
<feature type="transmembrane region" description="Helical" evidence="6">
    <location>
        <begin position="424"/>
        <end position="446"/>
    </location>
</feature>
<dbReference type="Pfam" id="PF25145">
    <property type="entry name" value="NfeD1b_N"/>
    <property type="match status" value="1"/>
</dbReference>
<feature type="transmembrane region" description="Helical" evidence="6">
    <location>
        <begin position="346"/>
        <end position="364"/>
    </location>
</feature>
<dbReference type="InterPro" id="IPR002810">
    <property type="entry name" value="NfeD-like_C"/>
</dbReference>
<evidence type="ECO:0000313" key="11">
    <source>
        <dbReference type="EMBL" id="TCP33524.1"/>
    </source>
</evidence>
<keyword evidence="4 6" id="KW-0472">Membrane</keyword>
<feature type="transmembrane region" description="Helical" evidence="6">
    <location>
        <begin position="370"/>
        <end position="387"/>
    </location>
</feature>
<evidence type="ECO:0000256" key="3">
    <source>
        <dbReference type="ARBA" id="ARBA00022989"/>
    </source>
</evidence>
<name>A0A4R2PG21_RHOSA</name>
<keyword evidence="2 6" id="KW-0812">Transmembrane</keyword>
<evidence type="ECO:0000256" key="5">
    <source>
        <dbReference type="SAM" id="MobiDB-lite"/>
    </source>
</evidence>
<evidence type="ECO:0000259" key="10">
    <source>
        <dbReference type="Pfam" id="PF25145"/>
    </source>
</evidence>
<feature type="domain" description="NfeD1b N-terminal" evidence="10">
    <location>
        <begin position="53"/>
        <end position="146"/>
    </location>
</feature>
<feature type="domain" description="NfeD-like C-terminal" evidence="8">
    <location>
        <begin position="458"/>
        <end position="514"/>
    </location>
</feature>
<feature type="transmembrane region" description="Helical" evidence="6">
    <location>
        <begin position="317"/>
        <end position="339"/>
    </location>
</feature>
<dbReference type="Pfam" id="PF01957">
    <property type="entry name" value="NfeD"/>
    <property type="match status" value="1"/>
</dbReference>
<dbReference type="PANTHER" id="PTHR33507">
    <property type="entry name" value="INNER MEMBRANE PROTEIN YBBJ"/>
    <property type="match status" value="1"/>
</dbReference>
<dbReference type="GO" id="GO:0016020">
    <property type="term" value="C:membrane"/>
    <property type="evidence" value="ECO:0007669"/>
    <property type="project" value="UniProtKB-SubCell"/>
</dbReference>
<evidence type="ECO:0000256" key="2">
    <source>
        <dbReference type="ARBA" id="ARBA00022692"/>
    </source>
</evidence>
<dbReference type="InterPro" id="IPR056738">
    <property type="entry name" value="NfeD1b_N"/>
</dbReference>
<dbReference type="InterPro" id="IPR052165">
    <property type="entry name" value="Membrane_assoc_protease"/>
</dbReference>
<dbReference type="InterPro" id="IPR029045">
    <property type="entry name" value="ClpP/crotonase-like_dom_sf"/>
</dbReference>
<dbReference type="AlphaFoldDB" id="A0A4R2PG21"/>
<dbReference type="Pfam" id="PF24961">
    <property type="entry name" value="NfeD_membrane"/>
    <property type="match status" value="1"/>
</dbReference>
<dbReference type="InterPro" id="IPR012340">
    <property type="entry name" value="NA-bd_OB-fold"/>
</dbReference>
<reference evidence="11 12" key="1">
    <citation type="submission" date="2019-03" db="EMBL/GenBank/DDBJ databases">
        <title>Genomic Encyclopedia of Type Strains, Phase IV (KMG-IV): sequencing the most valuable type-strain genomes for metagenomic binning, comparative biology and taxonomic classification.</title>
        <authorList>
            <person name="Goeker M."/>
        </authorList>
    </citation>
    <scope>NUCLEOTIDE SEQUENCE [LARGE SCALE GENOMIC DNA]</scope>
    <source>
        <strain evidence="11 12">DSM 2132</strain>
    </source>
</reference>
<dbReference type="CDD" id="cd07020">
    <property type="entry name" value="Clp_protease_NfeD_1"/>
    <property type="match status" value="1"/>
</dbReference>
<dbReference type="Gene3D" id="2.40.50.140">
    <property type="entry name" value="Nucleic acid-binding proteins"/>
    <property type="match status" value="1"/>
</dbReference>
<dbReference type="Proteomes" id="UP000295399">
    <property type="component" value="Unassembled WGS sequence"/>
</dbReference>
<keyword evidence="11" id="KW-0645">Protease</keyword>
<evidence type="ECO:0000256" key="7">
    <source>
        <dbReference type="SAM" id="SignalP"/>
    </source>
</evidence>
<comment type="subcellular location">
    <subcellularLocation>
        <location evidence="1">Membrane</location>
        <topology evidence="1">Multi-pass membrane protein</topology>
    </subcellularLocation>
</comment>
<dbReference type="InParanoid" id="A0A4R2PG21"/>
<dbReference type="GO" id="GO:0006508">
    <property type="term" value="P:proteolysis"/>
    <property type="evidence" value="ECO:0007669"/>
    <property type="project" value="UniProtKB-KW"/>
</dbReference>
<feature type="domain" description="NfeD integral membrane" evidence="9">
    <location>
        <begin position="325"/>
        <end position="442"/>
    </location>
</feature>
<dbReference type="PANTHER" id="PTHR33507:SF4">
    <property type="entry name" value="NODULATION COMPETITIVENESS PROTEIN NFED"/>
    <property type="match status" value="1"/>
</dbReference>
<evidence type="ECO:0000259" key="9">
    <source>
        <dbReference type="Pfam" id="PF24961"/>
    </source>
</evidence>
<accession>A0A4R2PG21</accession>
<feature type="signal peptide" evidence="7">
    <location>
        <begin position="1"/>
        <end position="21"/>
    </location>
</feature>
<dbReference type="RefSeq" id="WP_132708800.1">
    <property type="nucleotide sequence ID" value="NZ_JACIGF010000007.1"/>
</dbReference>
<dbReference type="SUPFAM" id="SSF52096">
    <property type="entry name" value="ClpP/crotonase"/>
    <property type="match status" value="1"/>
</dbReference>
<dbReference type="SUPFAM" id="SSF141322">
    <property type="entry name" value="NfeD domain-like"/>
    <property type="match status" value="1"/>
</dbReference>
<feature type="compositionally biased region" description="Basic and acidic residues" evidence="5">
    <location>
        <begin position="200"/>
        <end position="224"/>
    </location>
</feature>
<dbReference type="EMBL" id="SLXO01000007">
    <property type="protein sequence ID" value="TCP33524.1"/>
    <property type="molecule type" value="Genomic_DNA"/>
</dbReference>
<feature type="transmembrane region" description="Helical" evidence="6">
    <location>
        <begin position="394"/>
        <end position="412"/>
    </location>
</feature>
<comment type="caution">
    <text evidence="11">The sequence shown here is derived from an EMBL/GenBank/DDBJ whole genome shotgun (WGS) entry which is preliminary data.</text>
</comment>